<keyword evidence="2" id="KW-1185">Reference proteome</keyword>
<sequence>MWYFIMRYIYKIHLYKYHHLLELASYGNNIIYIQKVVCFGRSLYRLGRHI</sequence>
<gene>
    <name evidence="1" type="ORF">Lalb_Chr16g0387311</name>
</gene>
<organism evidence="1 2">
    <name type="scientific">Lupinus albus</name>
    <name type="common">White lupine</name>
    <name type="synonym">Lupinus termis</name>
    <dbReference type="NCBI Taxonomy" id="3870"/>
    <lineage>
        <taxon>Eukaryota</taxon>
        <taxon>Viridiplantae</taxon>
        <taxon>Streptophyta</taxon>
        <taxon>Embryophyta</taxon>
        <taxon>Tracheophyta</taxon>
        <taxon>Spermatophyta</taxon>
        <taxon>Magnoliopsida</taxon>
        <taxon>eudicotyledons</taxon>
        <taxon>Gunneridae</taxon>
        <taxon>Pentapetalae</taxon>
        <taxon>rosids</taxon>
        <taxon>fabids</taxon>
        <taxon>Fabales</taxon>
        <taxon>Fabaceae</taxon>
        <taxon>Papilionoideae</taxon>
        <taxon>50 kb inversion clade</taxon>
        <taxon>genistoids sensu lato</taxon>
        <taxon>core genistoids</taxon>
        <taxon>Genisteae</taxon>
        <taxon>Lupinus</taxon>
    </lineage>
</organism>
<reference evidence="2" key="1">
    <citation type="journal article" date="2020" name="Nat. Commun.">
        <title>Genome sequence of the cluster root forming white lupin.</title>
        <authorList>
            <person name="Hufnagel B."/>
            <person name="Marques A."/>
            <person name="Soriano A."/>
            <person name="Marques L."/>
            <person name="Divol F."/>
            <person name="Doumas P."/>
            <person name="Sallet E."/>
            <person name="Mancinotti D."/>
            <person name="Carrere S."/>
            <person name="Marande W."/>
            <person name="Arribat S."/>
            <person name="Keller J."/>
            <person name="Huneau C."/>
            <person name="Blein T."/>
            <person name="Aime D."/>
            <person name="Laguerre M."/>
            <person name="Taylor J."/>
            <person name="Schubert V."/>
            <person name="Nelson M."/>
            <person name="Geu-Flores F."/>
            <person name="Crespi M."/>
            <person name="Gallardo-Guerrero K."/>
            <person name="Delaux P.-M."/>
            <person name="Salse J."/>
            <person name="Berges H."/>
            <person name="Guyot R."/>
            <person name="Gouzy J."/>
            <person name="Peret B."/>
        </authorList>
    </citation>
    <scope>NUCLEOTIDE SEQUENCE [LARGE SCALE GENOMIC DNA]</scope>
    <source>
        <strain evidence="2">cv. Amiga</strain>
    </source>
</reference>
<proteinExistence type="predicted"/>
<evidence type="ECO:0000313" key="2">
    <source>
        <dbReference type="Proteomes" id="UP000447434"/>
    </source>
</evidence>
<dbReference type="AlphaFoldDB" id="A0A6A4NYD7"/>
<accession>A0A6A4NYD7</accession>
<comment type="caution">
    <text evidence="1">The sequence shown here is derived from an EMBL/GenBank/DDBJ whole genome shotgun (WGS) entry which is preliminary data.</text>
</comment>
<dbReference type="Proteomes" id="UP000447434">
    <property type="component" value="Chromosome 16"/>
</dbReference>
<name>A0A6A4NYD7_LUPAL</name>
<protein>
    <submittedName>
        <fullName evidence="1">Uncharacterized protein</fullName>
    </submittedName>
</protein>
<dbReference type="EMBL" id="WOCE01000016">
    <property type="protein sequence ID" value="KAE9597513.1"/>
    <property type="molecule type" value="Genomic_DNA"/>
</dbReference>
<evidence type="ECO:0000313" key="1">
    <source>
        <dbReference type="EMBL" id="KAE9597513.1"/>
    </source>
</evidence>